<name>A0ABT4I8U8_9ACTO</name>
<feature type="domain" description="Glycosyltransferase subfamily 4-like N-terminal" evidence="4">
    <location>
        <begin position="43"/>
        <end position="208"/>
    </location>
</feature>
<dbReference type="RefSeq" id="WP_268917621.1">
    <property type="nucleotide sequence ID" value="NZ_JAPTMY010000018.1"/>
</dbReference>
<dbReference type="Proteomes" id="UP001072034">
    <property type="component" value="Unassembled WGS sequence"/>
</dbReference>
<dbReference type="Pfam" id="PF13439">
    <property type="entry name" value="Glyco_transf_4"/>
    <property type="match status" value="1"/>
</dbReference>
<dbReference type="Gene3D" id="3.40.50.2000">
    <property type="entry name" value="Glycogen Phosphorylase B"/>
    <property type="match status" value="2"/>
</dbReference>
<accession>A0ABT4I8U8</accession>
<dbReference type="InterPro" id="IPR050194">
    <property type="entry name" value="Glycosyltransferase_grp1"/>
</dbReference>
<evidence type="ECO:0000313" key="5">
    <source>
        <dbReference type="EMBL" id="MCZ0858173.1"/>
    </source>
</evidence>
<dbReference type="EMBL" id="JAPTMY010000018">
    <property type="protein sequence ID" value="MCZ0858173.1"/>
    <property type="molecule type" value="Genomic_DNA"/>
</dbReference>
<feature type="region of interest" description="Disordered" evidence="3">
    <location>
        <begin position="56"/>
        <end position="75"/>
    </location>
</feature>
<comment type="caution">
    <text evidence="5">The sequence shown here is derived from an EMBL/GenBank/DDBJ whole genome shotgun (WGS) entry which is preliminary data.</text>
</comment>
<dbReference type="PANTHER" id="PTHR45947">
    <property type="entry name" value="SULFOQUINOVOSYL TRANSFERASE SQD2"/>
    <property type="match status" value="1"/>
</dbReference>
<keyword evidence="2" id="KW-0808">Transferase</keyword>
<evidence type="ECO:0000259" key="4">
    <source>
        <dbReference type="Pfam" id="PF13439"/>
    </source>
</evidence>
<dbReference type="Pfam" id="PF13692">
    <property type="entry name" value="Glyco_trans_1_4"/>
    <property type="match status" value="1"/>
</dbReference>
<sequence length="416" mass="44164">MSAGANLDKSRRPRRCGGGALLVTRIHLPEAAAASFRLDGVERALARHGVPVRVLTTTTPGREGAPAPVPDDPEGVRVSRWPALRDASGYLRGYLPYMSYDLPVALRLGTASRPDIVLVEPPPTTGVVVRAVCALRRLPYVWYAPDVWSDATASTGASDIVVRVVRAIESWAVRGAVRVIAVNEGVAERARAMGARDVVIVPNGVDTSTFTPDGARPGSEERVAMGLTGPYFVYAGTASEWQGAGVFVQALEKVRRTHPTAQILYLGQGSDWERIGDLARRLPVGPDGLPGVVMHGLLPAQEAARWQRGAVASLVSIIPGQGYDFAYPTKVLAALGCGVPVVYAGTGPVVADVEREHLGWAASYDVDAVARAMVAALEAPDDPGRPARLSRWVLDNRSLKATGEAVARTLRAVLCP</sequence>
<evidence type="ECO:0000256" key="1">
    <source>
        <dbReference type="ARBA" id="ARBA00022676"/>
    </source>
</evidence>
<evidence type="ECO:0000256" key="3">
    <source>
        <dbReference type="SAM" id="MobiDB-lite"/>
    </source>
</evidence>
<dbReference type="InterPro" id="IPR028098">
    <property type="entry name" value="Glyco_trans_4-like_N"/>
</dbReference>
<dbReference type="CDD" id="cd03794">
    <property type="entry name" value="GT4_WbuB-like"/>
    <property type="match status" value="1"/>
</dbReference>
<reference evidence="5" key="1">
    <citation type="submission" date="2022-10" db="EMBL/GenBank/DDBJ databases">
        <title>Genome sequence of Actinomyces israelii ATCC 10048.</title>
        <authorList>
            <person name="Watt R.M."/>
            <person name="Tong W.M."/>
        </authorList>
    </citation>
    <scope>NUCLEOTIDE SEQUENCE</scope>
    <source>
        <strain evidence="5">ATCC 10048</strain>
    </source>
</reference>
<proteinExistence type="predicted"/>
<keyword evidence="1" id="KW-0328">Glycosyltransferase</keyword>
<gene>
    <name evidence="5" type="ORF">OHJ16_08975</name>
</gene>
<protein>
    <submittedName>
        <fullName evidence="5">Glycosyltransferase family 4 protein</fullName>
    </submittedName>
</protein>
<dbReference type="PANTHER" id="PTHR45947:SF3">
    <property type="entry name" value="SULFOQUINOVOSYL TRANSFERASE SQD2"/>
    <property type="match status" value="1"/>
</dbReference>
<dbReference type="SUPFAM" id="SSF53756">
    <property type="entry name" value="UDP-Glycosyltransferase/glycogen phosphorylase"/>
    <property type="match status" value="1"/>
</dbReference>
<keyword evidence="6" id="KW-1185">Reference proteome</keyword>
<organism evidence="5 6">
    <name type="scientific">Actinomyces israelii</name>
    <dbReference type="NCBI Taxonomy" id="1659"/>
    <lineage>
        <taxon>Bacteria</taxon>
        <taxon>Bacillati</taxon>
        <taxon>Actinomycetota</taxon>
        <taxon>Actinomycetes</taxon>
        <taxon>Actinomycetales</taxon>
        <taxon>Actinomycetaceae</taxon>
        <taxon>Actinomyces</taxon>
    </lineage>
</organism>
<evidence type="ECO:0000313" key="6">
    <source>
        <dbReference type="Proteomes" id="UP001072034"/>
    </source>
</evidence>
<evidence type="ECO:0000256" key="2">
    <source>
        <dbReference type="ARBA" id="ARBA00022679"/>
    </source>
</evidence>